<dbReference type="SUPFAM" id="SSF55785">
    <property type="entry name" value="PYP-like sensor domain (PAS domain)"/>
    <property type="match status" value="4"/>
</dbReference>
<dbReference type="Gene3D" id="1.10.287.130">
    <property type="match status" value="1"/>
</dbReference>
<evidence type="ECO:0000256" key="2">
    <source>
        <dbReference type="ARBA" id="ARBA00012438"/>
    </source>
</evidence>
<dbReference type="EMBL" id="JADFFL010000001">
    <property type="protein sequence ID" value="MBE9660645.1"/>
    <property type="molecule type" value="Genomic_DNA"/>
</dbReference>
<dbReference type="InterPro" id="IPR000700">
    <property type="entry name" value="PAS-assoc_C"/>
</dbReference>
<name>A0A929KXX1_9SPHI</name>
<dbReference type="GO" id="GO:0006355">
    <property type="term" value="P:regulation of DNA-templated transcription"/>
    <property type="evidence" value="ECO:0007669"/>
    <property type="project" value="InterPro"/>
</dbReference>
<dbReference type="InterPro" id="IPR036097">
    <property type="entry name" value="HisK_dim/P_sf"/>
</dbReference>
<dbReference type="Gene3D" id="3.30.565.10">
    <property type="entry name" value="Histidine kinase-like ATPase, C-terminal domain"/>
    <property type="match status" value="1"/>
</dbReference>
<dbReference type="PROSITE" id="PS50112">
    <property type="entry name" value="PAS"/>
    <property type="match status" value="3"/>
</dbReference>
<dbReference type="SUPFAM" id="SSF47384">
    <property type="entry name" value="Homodimeric domain of signal transducing histidine kinase"/>
    <property type="match status" value="1"/>
</dbReference>
<dbReference type="InterPro" id="IPR013656">
    <property type="entry name" value="PAS_4"/>
</dbReference>
<organism evidence="9 10">
    <name type="scientific">Mucilaginibacter myungsuensis</name>
    <dbReference type="NCBI Taxonomy" id="649104"/>
    <lineage>
        <taxon>Bacteria</taxon>
        <taxon>Pseudomonadati</taxon>
        <taxon>Bacteroidota</taxon>
        <taxon>Sphingobacteriia</taxon>
        <taxon>Sphingobacteriales</taxon>
        <taxon>Sphingobacteriaceae</taxon>
        <taxon>Mucilaginibacter</taxon>
    </lineage>
</organism>
<dbReference type="InterPro" id="IPR036890">
    <property type="entry name" value="HATPase_C_sf"/>
</dbReference>
<proteinExistence type="predicted"/>
<dbReference type="Pfam" id="PF02518">
    <property type="entry name" value="HATPase_c"/>
    <property type="match status" value="1"/>
</dbReference>
<evidence type="ECO:0000256" key="4">
    <source>
        <dbReference type="ARBA" id="ARBA00022679"/>
    </source>
</evidence>
<dbReference type="PROSITE" id="PS50113">
    <property type="entry name" value="PAC"/>
    <property type="match status" value="2"/>
</dbReference>
<feature type="domain" description="PAS" evidence="7">
    <location>
        <begin position="162"/>
        <end position="232"/>
    </location>
</feature>
<evidence type="ECO:0000313" key="10">
    <source>
        <dbReference type="Proteomes" id="UP000622475"/>
    </source>
</evidence>
<evidence type="ECO:0000256" key="5">
    <source>
        <dbReference type="ARBA" id="ARBA00022777"/>
    </source>
</evidence>
<feature type="domain" description="PAS" evidence="7">
    <location>
        <begin position="288"/>
        <end position="334"/>
    </location>
</feature>
<dbReference type="Pfam" id="PF00989">
    <property type="entry name" value="PAS"/>
    <property type="match status" value="1"/>
</dbReference>
<dbReference type="SMART" id="SM00086">
    <property type="entry name" value="PAC"/>
    <property type="match status" value="3"/>
</dbReference>
<dbReference type="Gene3D" id="3.30.450.20">
    <property type="entry name" value="PAS domain"/>
    <property type="match status" value="4"/>
</dbReference>
<feature type="domain" description="PAS" evidence="7">
    <location>
        <begin position="32"/>
        <end position="89"/>
    </location>
</feature>
<feature type="domain" description="PAC" evidence="8">
    <location>
        <begin position="91"/>
        <end position="143"/>
    </location>
</feature>
<comment type="catalytic activity">
    <reaction evidence="1">
        <text>ATP + protein L-histidine = ADP + protein N-phospho-L-histidine.</text>
        <dbReference type="EC" id="2.7.13.3"/>
    </reaction>
</comment>
<keyword evidence="5 9" id="KW-0418">Kinase</keyword>
<evidence type="ECO:0000259" key="8">
    <source>
        <dbReference type="PROSITE" id="PS50113"/>
    </source>
</evidence>
<dbReference type="SMART" id="SM00387">
    <property type="entry name" value="HATPase_c"/>
    <property type="match status" value="1"/>
</dbReference>
<dbReference type="SUPFAM" id="SSF55874">
    <property type="entry name" value="ATPase domain of HSP90 chaperone/DNA topoisomerase II/histidine kinase"/>
    <property type="match status" value="1"/>
</dbReference>
<dbReference type="InterPro" id="IPR001610">
    <property type="entry name" value="PAC"/>
</dbReference>
<evidence type="ECO:0000259" key="6">
    <source>
        <dbReference type="PROSITE" id="PS50109"/>
    </source>
</evidence>
<dbReference type="Proteomes" id="UP000622475">
    <property type="component" value="Unassembled WGS sequence"/>
</dbReference>
<dbReference type="AlphaFoldDB" id="A0A929KXX1"/>
<dbReference type="PANTHER" id="PTHR43304">
    <property type="entry name" value="PHYTOCHROME-LIKE PROTEIN CPH1"/>
    <property type="match status" value="1"/>
</dbReference>
<dbReference type="InterPro" id="IPR005467">
    <property type="entry name" value="His_kinase_dom"/>
</dbReference>
<comment type="caution">
    <text evidence="9">The sequence shown here is derived from an EMBL/GenBank/DDBJ whole genome shotgun (WGS) entry which is preliminary data.</text>
</comment>
<dbReference type="SMART" id="SM00388">
    <property type="entry name" value="HisKA"/>
    <property type="match status" value="1"/>
</dbReference>
<dbReference type="InterPro" id="IPR000014">
    <property type="entry name" value="PAS"/>
</dbReference>
<dbReference type="InterPro" id="IPR004358">
    <property type="entry name" value="Sig_transdc_His_kin-like_C"/>
</dbReference>
<protein>
    <recommendedName>
        <fullName evidence="2">histidine kinase</fullName>
        <ecNumber evidence="2">2.7.13.3</ecNumber>
    </recommendedName>
</protein>
<dbReference type="NCBIfam" id="TIGR00229">
    <property type="entry name" value="sensory_box"/>
    <property type="match status" value="4"/>
</dbReference>
<dbReference type="PRINTS" id="PR00344">
    <property type="entry name" value="BCTRLSENSOR"/>
</dbReference>
<sequence>MTLGSELYNFSNNHLNEKISQLIINSIEDHAIFVLDPNGFIMTWNPGAENITGFTAGEALGKHFSVFYTDEDKHHNVANTDLTLALRNNKYETEGWRVKKDGTRFWADNTITTLYSENGRLLGFTKVTCDATYRKLSDDHKSRMSAELERRIVSKDKAAISEQRRFRKLIENSYDGISLFDKDLQVFYRSRSAERIVGWNNMERTEREIEDLIHPEDIDIVNQTFADVFAHPDRPVISQYRTKHKQGHYIWVESLISNKLQDADINAIVCNFRDVTERVQAEARIRERNHRIDEILESMTDGFISLDKDFRYTYVNRQIGEMIGYDQRTLIGKNIWNVFPEAVGSATFDAFRQAMLTQRYTWNEDYYAPLQLWQENHIYPSKHGLSIFIRDITERKLAEASMLRSESNLRSIFENTDLAMILFDAGANVVSFNNNAAILSERHFHKTLKAGMPAMHYASITRRQSVENIFDEIRTRSPIVYEVSYPLPDNVTAWFEVRWVNVTNEENASIGVLLSLKNITDKKLAELERERVTKDLIQRNKDLEQFTYIVSHNLRAPVANIKGLTNLLDGLPCNEETDETLKLLSTSITQLDTIIMDLNNILQVSSEANDTLEKVSLISLVEKIESATSLLIKKNNAIITYDFNELPTLMSIKSYLYSIFQNLVVNSIKFRKADVDPVISITSKTDGTKAIIFFEDNGKGIDLQKQQAHLFGLYKRFDMSVGGKGMGLFMVKMQTERLGGKIHIESEPDKGTTFKLEFPLK</sequence>
<dbReference type="InterPro" id="IPR052162">
    <property type="entry name" value="Sensor_kinase/Photoreceptor"/>
</dbReference>
<dbReference type="RefSeq" id="WP_194109840.1">
    <property type="nucleotide sequence ID" value="NZ_JADFFL010000001.1"/>
</dbReference>
<keyword evidence="3" id="KW-0597">Phosphoprotein</keyword>
<dbReference type="InterPro" id="IPR013655">
    <property type="entry name" value="PAS_fold_3"/>
</dbReference>
<dbReference type="Pfam" id="PF00512">
    <property type="entry name" value="HisKA"/>
    <property type="match status" value="1"/>
</dbReference>
<keyword evidence="10" id="KW-1185">Reference proteome</keyword>
<evidence type="ECO:0000256" key="3">
    <source>
        <dbReference type="ARBA" id="ARBA00022553"/>
    </source>
</evidence>
<dbReference type="GO" id="GO:0000155">
    <property type="term" value="F:phosphorelay sensor kinase activity"/>
    <property type="evidence" value="ECO:0007669"/>
    <property type="project" value="InterPro"/>
</dbReference>
<gene>
    <name evidence="9" type="ORF">IRJ16_02010</name>
</gene>
<feature type="domain" description="Histidine kinase" evidence="6">
    <location>
        <begin position="549"/>
        <end position="761"/>
    </location>
</feature>
<dbReference type="PANTHER" id="PTHR43304:SF1">
    <property type="entry name" value="PAC DOMAIN-CONTAINING PROTEIN"/>
    <property type="match status" value="1"/>
</dbReference>
<evidence type="ECO:0000313" key="9">
    <source>
        <dbReference type="EMBL" id="MBE9660645.1"/>
    </source>
</evidence>
<dbReference type="Pfam" id="PF08448">
    <property type="entry name" value="PAS_4"/>
    <property type="match status" value="1"/>
</dbReference>
<keyword evidence="4" id="KW-0808">Transferase</keyword>
<dbReference type="Pfam" id="PF08447">
    <property type="entry name" value="PAS_3"/>
    <property type="match status" value="1"/>
</dbReference>
<evidence type="ECO:0000256" key="1">
    <source>
        <dbReference type="ARBA" id="ARBA00000085"/>
    </source>
</evidence>
<dbReference type="InterPro" id="IPR003594">
    <property type="entry name" value="HATPase_dom"/>
</dbReference>
<reference evidence="9" key="1">
    <citation type="submission" date="2020-10" db="EMBL/GenBank/DDBJ databases">
        <title>Mucilaginibacter mali sp. nov., isolated from rhizosphere soil of apple orchard.</title>
        <authorList>
            <person name="Lee J.-S."/>
            <person name="Kim H.S."/>
            <person name="Kim J.-S."/>
        </authorList>
    </citation>
    <scope>NUCLEOTIDE SEQUENCE</scope>
    <source>
        <strain evidence="9">KCTC 22746</strain>
    </source>
</reference>
<dbReference type="InterPro" id="IPR013767">
    <property type="entry name" value="PAS_fold"/>
</dbReference>
<dbReference type="CDD" id="cd00082">
    <property type="entry name" value="HisKA"/>
    <property type="match status" value="1"/>
</dbReference>
<evidence type="ECO:0000259" key="7">
    <source>
        <dbReference type="PROSITE" id="PS50112"/>
    </source>
</evidence>
<dbReference type="SMART" id="SM00091">
    <property type="entry name" value="PAS"/>
    <property type="match status" value="4"/>
</dbReference>
<feature type="domain" description="PAC" evidence="8">
    <location>
        <begin position="236"/>
        <end position="287"/>
    </location>
</feature>
<dbReference type="InterPro" id="IPR003661">
    <property type="entry name" value="HisK_dim/P_dom"/>
</dbReference>
<dbReference type="PROSITE" id="PS50109">
    <property type="entry name" value="HIS_KIN"/>
    <property type="match status" value="1"/>
</dbReference>
<dbReference type="InterPro" id="IPR035965">
    <property type="entry name" value="PAS-like_dom_sf"/>
</dbReference>
<dbReference type="CDD" id="cd00130">
    <property type="entry name" value="PAS"/>
    <property type="match status" value="3"/>
</dbReference>
<dbReference type="EC" id="2.7.13.3" evidence="2"/>
<accession>A0A929KXX1</accession>